<sequence length="486" mass="55068">MRWDEVRDDKSRMLTYQDFVEAGDANREGFVLEAIERHKSGKAYRMARMADAYDRQENTTINTYVQKVFDITGSKLVDFTASNNKIASNFFHRLNTQRTMYSLGQGVSFIDVDEAGKEDKTKEKLGKHFDHDLRMLAYDALIHGVCFGFWNLDRMFVFPLTEFCPLWDEYDGTLKAGIRFWRIDQSRPMQAVLYEADGYTRFQSRQDANGVTSERLDVVEEKRPYIEKTSYTPADGIEQVIGGENYSALPVVPMWGSKLHQSTLVGMRQAIDSYDLIRSGFANDLTDCAQIYWLVSNAGGMSDKDLQKFLDRLKINHVALVDSDDGGNAQAYTQEIPYAARQAYLQSIRDGIYEDFGALDVHTVAAGATNDHIDAAYQPMDEEASDFEYQVSEFVQQLLALMGIDDAPVFKRTRISNQKEQVDMVMSEAQYLDHETILRKLPNILPSEVSAIKERLDAENEERMGSLIGAVSLQSGDDGVGDDTVE</sequence>
<dbReference type="EMBL" id="BK015193">
    <property type="protein sequence ID" value="DAD95490.1"/>
    <property type="molecule type" value="Genomic_DNA"/>
</dbReference>
<proteinExistence type="predicted"/>
<accession>A0A8S5NMJ1</accession>
<dbReference type="InterPro" id="IPR021145">
    <property type="entry name" value="Portal_protein_SPP1_Gp6-like"/>
</dbReference>
<reference evidence="1" key="1">
    <citation type="journal article" date="2021" name="Proc. Natl. Acad. Sci. U.S.A.">
        <title>A Catalog of Tens of Thousands of Viruses from Human Metagenomes Reveals Hidden Associations with Chronic Diseases.</title>
        <authorList>
            <person name="Tisza M.J."/>
            <person name="Buck C.B."/>
        </authorList>
    </citation>
    <scope>NUCLEOTIDE SEQUENCE</scope>
    <source>
        <strain evidence="1">CtFbs2</strain>
    </source>
</reference>
<protein>
    <submittedName>
        <fullName evidence="1">PORTAL PROTEIN</fullName>
    </submittedName>
</protein>
<organism evidence="1">
    <name type="scientific">Siphoviridae sp. ctFbs2</name>
    <dbReference type="NCBI Taxonomy" id="2826213"/>
    <lineage>
        <taxon>Viruses</taxon>
        <taxon>Duplodnaviria</taxon>
        <taxon>Heunggongvirae</taxon>
        <taxon>Uroviricota</taxon>
        <taxon>Caudoviricetes</taxon>
    </lineage>
</organism>
<evidence type="ECO:0000313" key="1">
    <source>
        <dbReference type="EMBL" id="DAD95490.1"/>
    </source>
</evidence>
<dbReference type="Pfam" id="PF05133">
    <property type="entry name" value="SPP1_portal"/>
    <property type="match status" value="1"/>
</dbReference>
<name>A0A8S5NMJ1_9CAUD</name>